<dbReference type="EMBL" id="FWXT01000002">
    <property type="protein sequence ID" value="SMC87647.1"/>
    <property type="molecule type" value="Genomic_DNA"/>
</dbReference>
<dbReference type="CDD" id="cd07971">
    <property type="entry name" value="OBF_DNA_ligase_LigD"/>
    <property type="match status" value="1"/>
</dbReference>
<gene>
    <name evidence="23" type="ORF">SAMN04488524_3128</name>
</gene>
<dbReference type="STRING" id="151894.SAMN04488524_3128"/>
<evidence type="ECO:0000256" key="1">
    <source>
        <dbReference type="ARBA" id="ARBA00001936"/>
    </source>
</evidence>
<dbReference type="InterPro" id="IPR052171">
    <property type="entry name" value="NHEJ_LigD"/>
</dbReference>
<evidence type="ECO:0000256" key="11">
    <source>
        <dbReference type="ARBA" id="ARBA00022839"/>
    </source>
</evidence>
<keyword evidence="5" id="KW-0548">Nucleotidyltransferase</keyword>
<name>A0A1W2CQW5_9SPHI</name>
<keyword evidence="16" id="KW-0234">DNA repair</keyword>
<protein>
    <recommendedName>
        <fullName evidence="2">DNA ligase (ATP)</fullName>
        <ecNumber evidence="2">6.5.1.1</ecNumber>
    </recommendedName>
    <alternativeName>
        <fullName evidence="19">NHEJ DNA polymerase</fullName>
    </alternativeName>
</protein>
<dbReference type="GO" id="GO:0003910">
    <property type="term" value="F:DNA ligase (ATP) activity"/>
    <property type="evidence" value="ECO:0007669"/>
    <property type="project" value="UniProtKB-EC"/>
</dbReference>
<dbReference type="PANTHER" id="PTHR42705:SF2">
    <property type="entry name" value="BIFUNCTIONAL NON-HOMOLOGOUS END JOINING PROTEIN LIGD"/>
    <property type="match status" value="1"/>
</dbReference>
<sequence>MARSKMPAIVSPMLCTLTAAPVESTDYIYEMKWDGYRIVSRVEKNKVTMSSRGGLDYTRKYPLIAEALKSLEHDLIIDGEVVVLNEEGKPDFDTLQLYNGKRSPIRYCVFDLLYLDGNNLMELPLCQRKELLETLVKGNQIFLFSQSFEDGKALYEKVLEDNLEGIVAKKKDSPYVPGARAYDWLKVPTRKRQEFVIGGWAESDKSRSFKSLLFGAYENGMLQWIGRSGGGYKQAEMPGILKQLQEIETDESPFANKVLDTKGAKTHWVKPILVANFEFATWTKSGRIRKPATFLGFRKDKKPKDVVREVPKESQTVEAVIEQQHEEEQENSQPKGKKSSNKDNVKNNKKAEDNKSDLEKYHQKRSFDITPEPTGGAPDNQKLIFVVQKHDASHLHYDFRLEVRGVLKSWAVPKGPSMNPKDHRLAMEVEDHPYDYKDFEGIIPEGQYGGGTVLVWDNGTWEPSENIKGKKEQEHWLLSHYHKNKLSITLHGKKLKGKFNLIKTYGKAENAWLLTKVKDGHELETDITKKDQSVLSGYTILEVAMNSHSRIWHSNRKNSAVSAQLDAEVNGPEVLNESVTTTKARGHTQIKHSTVGQLFPKSKNNGSTRSNISAESNWNKIFEEKIKSEGAITIEKQTLQLSNIEKKLWKKTNKAALIAYYNSISRYILPHLKDRPLTLHVKNISAGAPGFYIKDMEGFQPDFLDIHSTKRKHKVKGKAGIIDYAVCNNLPALLWLINLGCIDLNPWNSTTKKPDEPDYIAIDLDPSDEDFKKAAKTAVKAKEYFHTQQLSAFIKTSGQTGIHIFIPCKGFTHPQARKIAEHICQEIHELTPMFTTLEVSVDKRGSKLFVDFSQNDQADTLAAAYSVRPSKQPAVSTPIEWEELTLDLKPSDFTIENIPSRLLEKGDLWKDLHNSNIKTKNSKILQLML</sequence>
<dbReference type="InterPro" id="IPR014144">
    <property type="entry name" value="LigD_PE_domain"/>
</dbReference>
<evidence type="ECO:0000256" key="10">
    <source>
        <dbReference type="ARBA" id="ARBA00022801"/>
    </source>
</evidence>
<evidence type="ECO:0000256" key="18">
    <source>
        <dbReference type="ARBA" id="ARBA00023268"/>
    </source>
</evidence>
<dbReference type="RefSeq" id="WP_159451715.1">
    <property type="nucleotide sequence ID" value="NZ_FWXT01000002.1"/>
</dbReference>
<dbReference type="EC" id="6.5.1.1" evidence="2"/>
<dbReference type="InterPro" id="IPR014145">
    <property type="entry name" value="LigD_pol_dom"/>
</dbReference>
<dbReference type="Pfam" id="PF13298">
    <property type="entry name" value="LigD_N"/>
    <property type="match status" value="1"/>
</dbReference>
<keyword evidence="6" id="KW-0540">Nuclease</keyword>
<evidence type="ECO:0000259" key="22">
    <source>
        <dbReference type="PROSITE" id="PS50160"/>
    </source>
</evidence>
<keyword evidence="24" id="KW-1185">Reference proteome</keyword>
<keyword evidence="15" id="KW-0233">DNA recombination</keyword>
<keyword evidence="10" id="KW-0378">Hydrolase</keyword>
<accession>A0A1W2CQW5</accession>
<keyword evidence="13" id="KW-0239">DNA-directed DNA polymerase</keyword>
<dbReference type="InterPro" id="IPR012310">
    <property type="entry name" value="DNA_ligase_ATP-dep_cent"/>
</dbReference>
<dbReference type="Gene3D" id="3.90.920.10">
    <property type="entry name" value="DNA primase, PRIM domain"/>
    <property type="match status" value="1"/>
</dbReference>
<dbReference type="GO" id="GO:0046872">
    <property type="term" value="F:metal ion binding"/>
    <property type="evidence" value="ECO:0007669"/>
    <property type="project" value="UniProtKB-KW"/>
</dbReference>
<keyword evidence="9" id="KW-0227">DNA damage</keyword>
<comment type="cofactor">
    <cofactor evidence="1">
        <name>Mn(2+)</name>
        <dbReference type="ChEBI" id="CHEBI:29035"/>
    </cofactor>
</comment>
<dbReference type="SUPFAM" id="SSF50249">
    <property type="entry name" value="Nucleic acid-binding proteins"/>
    <property type="match status" value="1"/>
</dbReference>
<evidence type="ECO:0000256" key="3">
    <source>
        <dbReference type="ARBA" id="ARBA00022598"/>
    </source>
</evidence>
<evidence type="ECO:0000256" key="15">
    <source>
        <dbReference type="ARBA" id="ARBA00023172"/>
    </source>
</evidence>
<dbReference type="CDD" id="cd07906">
    <property type="entry name" value="Adenylation_DNA_ligase_LigD_LigC"/>
    <property type="match status" value="1"/>
</dbReference>
<evidence type="ECO:0000313" key="23">
    <source>
        <dbReference type="EMBL" id="SMC87647.1"/>
    </source>
</evidence>
<keyword evidence="18" id="KW-0511">Multifunctional enzyme</keyword>
<evidence type="ECO:0000256" key="13">
    <source>
        <dbReference type="ARBA" id="ARBA00022932"/>
    </source>
</evidence>
<evidence type="ECO:0000256" key="17">
    <source>
        <dbReference type="ARBA" id="ARBA00023211"/>
    </source>
</evidence>
<dbReference type="SUPFAM" id="SSF56091">
    <property type="entry name" value="DNA ligase/mRNA capping enzyme, catalytic domain"/>
    <property type="match status" value="1"/>
</dbReference>
<keyword evidence="14" id="KW-0238">DNA-binding</keyword>
<evidence type="ECO:0000256" key="4">
    <source>
        <dbReference type="ARBA" id="ARBA00022679"/>
    </source>
</evidence>
<keyword evidence="3 23" id="KW-0436">Ligase</keyword>
<evidence type="ECO:0000256" key="5">
    <source>
        <dbReference type="ARBA" id="ARBA00022695"/>
    </source>
</evidence>
<comment type="catalytic activity">
    <reaction evidence="20">
        <text>ATP + (deoxyribonucleotide)n-3'-hydroxyl + 5'-phospho-(deoxyribonucleotide)m = (deoxyribonucleotide)n+m + AMP + diphosphate.</text>
        <dbReference type="EC" id="6.5.1.1"/>
    </reaction>
</comment>
<keyword evidence="17" id="KW-0464">Manganese</keyword>
<feature type="region of interest" description="Disordered" evidence="21">
    <location>
        <begin position="582"/>
        <end position="611"/>
    </location>
</feature>
<dbReference type="InterPro" id="IPR014146">
    <property type="entry name" value="LigD_ligase_dom"/>
</dbReference>
<dbReference type="Gene3D" id="3.30.470.30">
    <property type="entry name" value="DNA ligase/mRNA capping enzyme"/>
    <property type="match status" value="1"/>
</dbReference>
<evidence type="ECO:0000256" key="21">
    <source>
        <dbReference type="SAM" id="MobiDB-lite"/>
    </source>
</evidence>
<keyword evidence="12" id="KW-0067">ATP-binding</keyword>
<dbReference type="Pfam" id="PF01068">
    <property type="entry name" value="DNA_ligase_A_M"/>
    <property type="match status" value="1"/>
</dbReference>
<dbReference type="GO" id="GO:0004527">
    <property type="term" value="F:exonuclease activity"/>
    <property type="evidence" value="ECO:0007669"/>
    <property type="project" value="UniProtKB-KW"/>
</dbReference>
<evidence type="ECO:0000256" key="19">
    <source>
        <dbReference type="ARBA" id="ARBA00029943"/>
    </source>
</evidence>
<evidence type="ECO:0000256" key="7">
    <source>
        <dbReference type="ARBA" id="ARBA00022723"/>
    </source>
</evidence>
<keyword evidence="7" id="KW-0479">Metal-binding</keyword>
<dbReference type="GO" id="GO:0005524">
    <property type="term" value="F:ATP binding"/>
    <property type="evidence" value="ECO:0007669"/>
    <property type="project" value="UniProtKB-KW"/>
</dbReference>
<proteinExistence type="predicted"/>
<evidence type="ECO:0000256" key="14">
    <source>
        <dbReference type="ARBA" id="ARBA00023125"/>
    </source>
</evidence>
<keyword evidence="4" id="KW-0808">Transferase</keyword>
<organism evidence="23 24">
    <name type="scientific">Pedobacter africanus</name>
    <dbReference type="NCBI Taxonomy" id="151894"/>
    <lineage>
        <taxon>Bacteria</taxon>
        <taxon>Pseudomonadati</taxon>
        <taxon>Bacteroidota</taxon>
        <taxon>Sphingobacteriia</taxon>
        <taxon>Sphingobacteriales</taxon>
        <taxon>Sphingobacteriaceae</taxon>
        <taxon>Pedobacter</taxon>
    </lineage>
</organism>
<feature type="compositionally biased region" description="Polar residues" evidence="21">
    <location>
        <begin position="591"/>
        <end position="611"/>
    </location>
</feature>
<dbReference type="Gene3D" id="3.30.1490.70">
    <property type="match status" value="1"/>
</dbReference>
<dbReference type="Pfam" id="PF21686">
    <property type="entry name" value="LigD_Prim-Pol"/>
    <property type="match status" value="1"/>
</dbReference>
<keyword evidence="11" id="KW-0269">Exonuclease</keyword>
<dbReference type="GO" id="GO:0003887">
    <property type="term" value="F:DNA-directed DNA polymerase activity"/>
    <property type="evidence" value="ECO:0007669"/>
    <property type="project" value="UniProtKB-KW"/>
</dbReference>
<dbReference type="GO" id="GO:0006310">
    <property type="term" value="P:DNA recombination"/>
    <property type="evidence" value="ECO:0007669"/>
    <property type="project" value="UniProtKB-KW"/>
</dbReference>
<dbReference type="AlphaFoldDB" id="A0A1W2CQW5"/>
<feature type="compositionally biased region" description="Basic and acidic residues" evidence="21">
    <location>
        <begin position="340"/>
        <end position="360"/>
    </location>
</feature>
<evidence type="ECO:0000256" key="9">
    <source>
        <dbReference type="ARBA" id="ARBA00022763"/>
    </source>
</evidence>
<evidence type="ECO:0000256" key="12">
    <source>
        <dbReference type="ARBA" id="ARBA00022840"/>
    </source>
</evidence>
<dbReference type="InterPro" id="IPR012309">
    <property type="entry name" value="DNA_ligase_ATP-dep_C"/>
</dbReference>
<feature type="domain" description="ATP-dependent DNA ligase family profile" evidence="22">
    <location>
        <begin position="98"/>
        <end position="232"/>
    </location>
</feature>
<dbReference type="GO" id="GO:0003677">
    <property type="term" value="F:DNA binding"/>
    <property type="evidence" value="ECO:0007669"/>
    <property type="project" value="UniProtKB-KW"/>
</dbReference>
<dbReference type="Gene3D" id="2.40.50.140">
    <property type="entry name" value="Nucleic acid-binding proteins"/>
    <property type="match status" value="1"/>
</dbReference>
<evidence type="ECO:0000256" key="8">
    <source>
        <dbReference type="ARBA" id="ARBA00022741"/>
    </source>
</evidence>
<evidence type="ECO:0000313" key="24">
    <source>
        <dbReference type="Proteomes" id="UP000192756"/>
    </source>
</evidence>
<evidence type="ECO:0000256" key="2">
    <source>
        <dbReference type="ARBA" id="ARBA00012727"/>
    </source>
</evidence>
<evidence type="ECO:0000256" key="6">
    <source>
        <dbReference type="ARBA" id="ARBA00022722"/>
    </source>
</evidence>
<evidence type="ECO:0000256" key="20">
    <source>
        <dbReference type="ARBA" id="ARBA00034003"/>
    </source>
</evidence>
<dbReference type="InterPro" id="IPR012340">
    <property type="entry name" value="NA-bd_OB-fold"/>
</dbReference>
<dbReference type="GO" id="GO:0006281">
    <property type="term" value="P:DNA repair"/>
    <property type="evidence" value="ECO:0007669"/>
    <property type="project" value="UniProtKB-KW"/>
</dbReference>
<dbReference type="NCBIfam" id="TIGR02779">
    <property type="entry name" value="NHEJ_ligase_lig"/>
    <property type="match status" value="1"/>
</dbReference>
<dbReference type="OrthoDB" id="9802472at2"/>
<keyword evidence="8" id="KW-0547">Nucleotide-binding</keyword>
<reference evidence="24" key="1">
    <citation type="submission" date="2017-04" db="EMBL/GenBank/DDBJ databases">
        <authorList>
            <person name="Varghese N."/>
            <person name="Submissions S."/>
        </authorList>
    </citation>
    <scope>NUCLEOTIDE SEQUENCE [LARGE SCALE GENOMIC DNA]</scope>
    <source>
        <strain evidence="24">DSM 12126</strain>
    </source>
</reference>
<dbReference type="Pfam" id="PF04679">
    <property type="entry name" value="DNA_ligase_A_C"/>
    <property type="match status" value="1"/>
</dbReference>
<dbReference type="PANTHER" id="PTHR42705">
    <property type="entry name" value="BIFUNCTIONAL NON-HOMOLOGOUS END JOINING PROTEIN LIGD"/>
    <property type="match status" value="1"/>
</dbReference>
<feature type="region of interest" description="Disordered" evidence="21">
    <location>
        <begin position="322"/>
        <end position="360"/>
    </location>
</feature>
<dbReference type="Proteomes" id="UP000192756">
    <property type="component" value="Unassembled WGS sequence"/>
</dbReference>
<evidence type="ECO:0000256" key="16">
    <source>
        <dbReference type="ARBA" id="ARBA00023204"/>
    </source>
</evidence>
<dbReference type="PROSITE" id="PS50160">
    <property type="entry name" value="DNA_LIGASE_A3"/>
    <property type="match status" value="1"/>
</dbReference>
<dbReference type="NCBIfam" id="TIGR02777">
    <property type="entry name" value="LigD_PE_dom"/>
    <property type="match status" value="1"/>
</dbReference>